<dbReference type="Pfam" id="PF00892">
    <property type="entry name" value="EamA"/>
    <property type="match status" value="2"/>
</dbReference>
<feature type="transmembrane region" description="Helical" evidence="6">
    <location>
        <begin position="173"/>
        <end position="193"/>
    </location>
</feature>
<feature type="transmembrane region" description="Helical" evidence="6">
    <location>
        <begin position="88"/>
        <end position="108"/>
    </location>
</feature>
<sequence>MSRPSASQTASFFSRPLVVVALATLCCLLWGSAYPAIKGGYALLQIAPDDLGGKMLFAGWRFLLAGLVLLVVAAATGRRPGVRSPRDVGSLFLLGATQTALQYVFFYIGLSHTTGVKSSIMNATGTFFSVLLAHFIYRQERLTHRKALGCLVGFAGVLVVNVSPQLAEFDFTLLGEGFVVIAAFVLAAASIYGKWLSQRFDAVFMTGAQLAIGGALLLLVGRVTGGGLVHWSWQAVALMAYMVLLSAVAFTLWTVLLKHNPVSLVAVFNFLIPVFGAGLSAIFLGESVLEWKNLVALVLVCGGITLVTRAVGAAARPAPERSLSASG</sequence>
<organism evidence="8 9">
    <name type="scientific">Ramlibacter agri</name>
    <dbReference type="NCBI Taxonomy" id="2728837"/>
    <lineage>
        <taxon>Bacteria</taxon>
        <taxon>Pseudomonadati</taxon>
        <taxon>Pseudomonadota</taxon>
        <taxon>Betaproteobacteria</taxon>
        <taxon>Burkholderiales</taxon>
        <taxon>Comamonadaceae</taxon>
        <taxon>Ramlibacter</taxon>
    </lineage>
</organism>
<feature type="transmembrane region" description="Helical" evidence="6">
    <location>
        <begin position="264"/>
        <end position="285"/>
    </location>
</feature>
<keyword evidence="3 6" id="KW-0812">Transmembrane</keyword>
<dbReference type="Proteomes" id="UP000541185">
    <property type="component" value="Unassembled WGS sequence"/>
</dbReference>
<dbReference type="PANTHER" id="PTHR32322">
    <property type="entry name" value="INNER MEMBRANE TRANSPORTER"/>
    <property type="match status" value="1"/>
</dbReference>
<evidence type="ECO:0000313" key="9">
    <source>
        <dbReference type="Proteomes" id="UP000541185"/>
    </source>
</evidence>
<evidence type="ECO:0000256" key="5">
    <source>
        <dbReference type="ARBA" id="ARBA00023136"/>
    </source>
</evidence>
<keyword evidence="4 6" id="KW-1133">Transmembrane helix</keyword>
<protein>
    <submittedName>
        <fullName evidence="8">DMT family transporter</fullName>
    </submittedName>
</protein>
<evidence type="ECO:0000259" key="7">
    <source>
        <dbReference type="Pfam" id="PF00892"/>
    </source>
</evidence>
<dbReference type="InterPro" id="IPR000620">
    <property type="entry name" value="EamA_dom"/>
</dbReference>
<feature type="transmembrane region" description="Helical" evidence="6">
    <location>
        <begin position="291"/>
        <end position="312"/>
    </location>
</feature>
<feature type="transmembrane region" description="Helical" evidence="6">
    <location>
        <begin position="233"/>
        <end position="257"/>
    </location>
</feature>
<comment type="subcellular location">
    <subcellularLocation>
        <location evidence="1">Cell membrane</location>
        <topology evidence="1">Multi-pass membrane protein</topology>
    </subcellularLocation>
</comment>
<dbReference type="PANTHER" id="PTHR32322:SF18">
    <property type="entry name" value="S-ADENOSYLMETHIONINE_S-ADENOSYLHOMOCYSTEINE TRANSPORTER"/>
    <property type="match status" value="1"/>
</dbReference>
<feature type="domain" description="EamA" evidence="7">
    <location>
        <begin position="174"/>
        <end position="308"/>
    </location>
</feature>
<dbReference type="GO" id="GO:0005886">
    <property type="term" value="C:plasma membrane"/>
    <property type="evidence" value="ECO:0007669"/>
    <property type="project" value="UniProtKB-SubCell"/>
</dbReference>
<feature type="transmembrane region" description="Helical" evidence="6">
    <location>
        <begin position="120"/>
        <end position="137"/>
    </location>
</feature>
<evidence type="ECO:0000313" key="8">
    <source>
        <dbReference type="EMBL" id="NML44555.1"/>
    </source>
</evidence>
<proteinExistence type="predicted"/>
<dbReference type="EMBL" id="JABBFX010000001">
    <property type="protein sequence ID" value="NML44555.1"/>
    <property type="molecule type" value="Genomic_DNA"/>
</dbReference>
<keyword evidence="2" id="KW-1003">Cell membrane</keyword>
<accession>A0A848H178</accession>
<feature type="domain" description="EamA" evidence="7">
    <location>
        <begin position="20"/>
        <end position="161"/>
    </location>
</feature>
<dbReference type="InterPro" id="IPR050638">
    <property type="entry name" value="AA-Vitamin_Transporters"/>
</dbReference>
<evidence type="ECO:0000256" key="6">
    <source>
        <dbReference type="SAM" id="Phobius"/>
    </source>
</evidence>
<dbReference type="RefSeq" id="WP_169418675.1">
    <property type="nucleotide sequence ID" value="NZ_JABBFX010000001.1"/>
</dbReference>
<keyword evidence="9" id="KW-1185">Reference proteome</keyword>
<dbReference type="SUPFAM" id="SSF103481">
    <property type="entry name" value="Multidrug resistance efflux transporter EmrE"/>
    <property type="match status" value="2"/>
</dbReference>
<name>A0A848H178_9BURK</name>
<comment type="caution">
    <text evidence="8">The sequence shown here is derived from an EMBL/GenBank/DDBJ whole genome shotgun (WGS) entry which is preliminary data.</text>
</comment>
<keyword evidence="5 6" id="KW-0472">Membrane</keyword>
<evidence type="ECO:0000256" key="2">
    <source>
        <dbReference type="ARBA" id="ARBA00022475"/>
    </source>
</evidence>
<evidence type="ECO:0000256" key="3">
    <source>
        <dbReference type="ARBA" id="ARBA00022692"/>
    </source>
</evidence>
<feature type="transmembrane region" description="Helical" evidence="6">
    <location>
        <begin position="149"/>
        <end position="167"/>
    </location>
</feature>
<evidence type="ECO:0000256" key="1">
    <source>
        <dbReference type="ARBA" id="ARBA00004651"/>
    </source>
</evidence>
<dbReference type="InterPro" id="IPR037185">
    <property type="entry name" value="EmrE-like"/>
</dbReference>
<feature type="transmembrane region" description="Helical" evidence="6">
    <location>
        <begin position="200"/>
        <end position="221"/>
    </location>
</feature>
<evidence type="ECO:0000256" key="4">
    <source>
        <dbReference type="ARBA" id="ARBA00022989"/>
    </source>
</evidence>
<dbReference type="AlphaFoldDB" id="A0A848H178"/>
<gene>
    <name evidence="8" type="ORF">HHL11_12385</name>
</gene>
<feature type="transmembrane region" description="Helical" evidence="6">
    <location>
        <begin position="59"/>
        <end position="76"/>
    </location>
</feature>
<reference evidence="8 9" key="1">
    <citation type="submission" date="2020-04" db="EMBL/GenBank/DDBJ databases">
        <title>Ramlibacter sp. G-1-2-2 isolated from soil.</title>
        <authorList>
            <person name="Dahal R.H."/>
        </authorList>
    </citation>
    <scope>NUCLEOTIDE SEQUENCE [LARGE SCALE GENOMIC DNA]</scope>
    <source>
        <strain evidence="8 9">G-1-2-2</strain>
    </source>
</reference>